<reference evidence="9" key="2">
    <citation type="submission" date="2021-10" db="EMBL/GenBank/DDBJ databases">
        <title>Phylogenomics reveals ancestral predisposition of the termite-cultivated fungus Termitomyces towards a domesticated lifestyle.</title>
        <authorList>
            <person name="Auxier B."/>
            <person name="Grum-Grzhimaylo A."/>
            <person name="Cardenas M.E."/>
            <person name="Lodge J.D."/>
            <person name="Laessoe T."/>
            <person name="Pedersen O."/>
            <person name="Smith M.E."/>
            <person name="Kuyper T.W."/>
            <person name="Franco-Molano E.A."/>
            <person name="Baroni T.J."/>
            <person name="Aanen D.K."/>
        </authorList>
    </citation>
    <scope>NUCLEOTIDE SEQUENCE</scope>
    <source>
        <strain evidence="9">AP01</strain>
        <tissue evidence="9">Mycelium</tissue>
    </source>
</reference>
<feature type="compositionally biased region" description="Pro residues" evidence="7">
    <location>
        <begin position="428"/>
        <end position="437"/>
    </location>
</feature>
<dbReference type="GO" id="GO:0030154">
    <property type="term" value="P:cell differentiation"/>
    <property type="evidence" value="ECO:0007669"/>
    <property type="project" value="TreeGrafter"/>
</dbReference>
<evidence type="ECO:0000256" key="4">
    <source>
        <dbReference type="ARBA" id="ARBA00023242"/>
    </source>
</evidence>
<dbReference type="CDD" id="cd00086">
    <property type="entry name" value="homeodomain"/>
    <property type="match status" value="1"/>
</dbReference>
<feature type="compositionally biased region" description="Low complexity" evidence="7">
    <location>
        <begin position="41"/>
        <end position="50"/>
    </location>
</feature>
<dbReference type="PANTHER" id="PTHR24324">
    <property type="entry name" value="HOMEOBOX PROTEIN HHEX"/>
    <property type="match status" value="1"/>
</dbReference>
<organism evidence="9 10">
    <name type="scientific">Asterophora parasitica</name>
    <dbReference type="NCBI Taxonomy" id="117018"/>
    <lineage>
        <taxon>Eukaryota</taxon>
        <taxon>Fungi</taxon>
        <taxon>Dikarya</taxon>
        <taxon>Basidiomycota</taxon>
        <taxon>Agaricomycotina</taxon>
        <taxon>Agaricomycetes</taxon>
        <taxon>Agaricomycetidae</taxon>
        <taxon>Agaricales</taxon>
        <taxon>Tricholomatineae</taxon>
        <taxon>Lyophyllaceae</taxon>
        <taxon>Asterophora</taxon>
    </lineage>
</organism>
<evidence type="ECO:0000313" key="9">
    <source>
        <dbReference type="EMBL" id="KAG5646099.1"/>
    </source>
</evidence>
<dbReference type="PANTHER" id="PTHR24324:SF5">
    <property type="entry name" value="HEMATOPOIETICALLY-EXPRESSED HOMEOBOX PROTEIN HHEX"/>
    <property type="match status" value="1"/>
</dbReference>
<keyword evidence="4 5" id="KW-0539">Nucleus</keyword>
<feature type="DNA-binding region" description="Homeobox" evidence="5">
    <location>
        <begin position="105"/>
        <end position="164"/>
    </location>
</feature>
<comment type="subcellular location">
    <subcellularLocation>
        <location evidence="1 5 6">Nucleus</location>
    </subcellularLocation>
</comment>
<feature type="region of interest" description="Disordered" evidence="7">
    <location>
        <begin position="162"/>
        <end position="185"/>
    </location>
</feature>
<feature type="compositionally biased region" description="Low complexity" evidence="7">
    <location>
        <begin position="406"/>
        <end position="422"/>
    </location>
</feature>
<keyword evidence="3 5" id="KW-0371">Homeobox</keyword>
<evidence type="ECO:0000256" key="5">
    <source>
        <dbReference type="PROSITE-ProRule" id="PRU00108"/>
    </source>
</evidence>
<feature type="region of interest" description="Disordered" evidence="7">
    <location>
        <begin position="347"/>
        <end position="449"/>
    </location>
</feature>
<dbReference type="InterPro" id="IPR001356">
    <property type="entry name" value="HD"/>
</dbReference>
<dbReference type="Pfam" id="PF24818">
    <property type="entry name" value="PH_TRF2_HOY1"/>
    <property type="match status" value="1"/>
</dbReference>
<feature type="region of interest" description="Disordered" evidence="7">
    <location>
        <begin position="28"/>
        <end position="113"/>
    </location>
</feature>
<reference evidence="9" key="1">
    <citation type="submission" date="2020-07" db="EMBL/GenBank/DDBJ databases">
        <authorList>
            <person name="Nieuwenhuis M."/>
            <person name="Van De Peppel L.J.J."/>
        </authorList>
    </citation>
    <scope>NUCLEOTIDE SEQUENCE</scope>
    <source>
        <strain evidence="9">AP01</strain>
        <tissue evidence="9">Mycelium</tissue>
    </source>
</reference>
<keyword evidence="10" id="KW-1185">Reference proteome</keyword>
<dbReference type="AlphaFoldDB" id="A0A9P7GAR6"/>
<dbReference type="GO" id="GO:0000978">
    <property type="term" value="F:RNA polymerase II cis-regulatory region sequence-specific DNA binding"/>
    <property type="evidence" value="ECO:0007669"/>
    <property type="project" value="TreeGrafter"/>
</dbReference>
<feature type="domain" description="Homeobox" evidence="8">
    <location>
        <begin position="103"/>
        <end position="163"/>
    </location>
</feature>
<evidence type="ECO:0000313" key="10">
    <source>
        <dbReference type="Proteomes" id="UP000775547"/>
    </source>
</evidence>
<proteinExistence type="predicted"/>
<feature type="compositionally biased region" description="Polar residues" evidence="7">
    <location>
        <begin position="59"/>
        <end position="73"/>
    </location>
</feature>
<dbReference type="SMART" id="SM00389">
    <property type="entry name" value="HOX"/>
    <property type="match status" value="1"/>
</dbReference>
<evidence type="ECO:0000256" key="6">
    <source>
        <dbReference type="RuleBase" id="RU000682"/>
    </source>
</evidence>
<dbReference type="Pfam" id="PF00046">
    <property type="entry name" value="Homeodomain"/>
    <property type="match status" value="1"/>
</dbReference>
<dbReference type="SUPFAM" id="SSF46689">
    <property type="entry name" value="Homeodomain-like"/>
    <property type="match status" value="1"/>
</dbReference>
<dbReference type="InterPro" id="IPR057939">
    <property type="entry name" value="TRF2_HOY1_PH"/>
</dbReference>
<feature type="region of interest" description="Disordered" evidence="7">
    <location>
        <begin position="545"/>
        <end position="595"/>
    </location>
</feature>
<name>A0A9P7GAR6_9AGAR</name>
<evidence type="ECO:0000256" key="7">
    <source>
        <dbReference type="SAM" id="MobiDB-lite"/>
    </source>
</evidence>
<dbReference type="Proteomes" id="UP000775547">
    <property type="component" value="Unassembled WGS sequence"/>
</dbReference>
<dbReference type="InterPro" id="IPR051000">
    <property type="entry name" value="Homeobox_DNA-bind_prot"/>
</dbReference>
<evidence type="ECO:0000256" key="1">
    <source>
        <dbReference type="ARBA" id="ARBA00004123"/>
    </source>
</evidence>
<dbReference type="PROSITE" id="PS50071">
    <property type="entry name" value="HOMEOBOX_2"/>
    <property type="match status" value="1"/>
</dbReference>
<evidence type="ECO:0000256" key="2">
    <source>
        <dbReference type="ARBA" id="ARBA00023125"/>
    </source>
</evidence>
<dbReference type="InterPro" id="IPR009057">
    <property type="entry name" value="Homeodomain-like_sf"/>
</dbReference>
<evidence type="ECO:0000259" key="8">
    <source>
        <dbReference type="PROSITE" id="PS50071"/>
    </source>
</evidence>
<feature type="compositionally biased region" description="Pro residues" evidence="7">
    <location>
        <begin position="577"/>
        <end position="595"/>
    </location>
</feature>
<protein>
    <recommendedName>
        <fullName evidence="8">Homeobox domain-containing protein</fullName>
    </recommendedName>
</protein>
<dbReference type="EMBL" id="JABCKV010000026">
    <property type="protein sequence ID" value="KAG5646099.1"/>
    <property type="molecule type" value="Genomic_DNA"/>
</dbReference>
<keyword evidence="2 5" id="KW-0238">DNA-binding</keyword>
<dbReference type="GO" id="GO:0006357">
    <property type="term" value="P:regulation of transcription by RNA polymerase II"/>
    <property type="evidence" value="ECO:0007669"/>
    <property type="project" value="TreeGrafter"/>
</dbReference>
<accession>A0A9P7GAR6</accession>
<comment type="caution">
    <text evidence="9">The sequence shown here is derived from an EMBL/GenBank/DDBJ whole genome shotgun (WGS) entry which is preliminary data.</text>
</comment>
<gene>
    <name evidence="9" type="ORF">DXG03_004338</name>
</gene>
<sequence length="595" mass="65569">MSHHHEAYVASLDIRPKQVPLTIQFDQPSFVPLNDNDDDSTPPSAIASISPPSPDDYHSQPTAHASTSRQSGSEPVDDETESGSRLERSRSVSSASGKSDKEKGEKRKRSRVTPDQLLHLERFFLLDRSPTAARRREISDLLGMQERQTQIWFQNRRAKAKLQDGKQKGRRASIEVPPPDSPPQLSTGFEVDLHNLIHEAEPVTIIPCTDLTIGTWRRIATTVAKHDLVAYVCEVKRCLTWFIHSVGFGFKMEIPFETIVDTEFANAAPGSGLASFLLSEPPIFYLENVGPPAADGTPVRHWKRCSDWTEGQQASRVLRHDLIGSAVQLAHLLRNLHTNFTSDIALRPPSYRTEQSTSPMAAMELPPPPMAHLAPTGQGYSYQHHDVIPESSAPPPQQSTRFQKRSSYPGPAVAAPSPGSYSNDSDRPPPYSAPPSAVPVSFAQHQSNSHPYSASQAAANYAVEGGQIYMEYPSVDVQQNAVAHHSQQSGQVEDYSEVPISHGLAPRPYSAQSSTPRMYYDEASRLMQSQPSAYDTGDSRTGIRGASAPSTAGTMQAVHQPHQHIHPQHQQHYIHPTPSPPLLTTPYHPPPHLLQ</sequence>
<evidence type="ECO:0000256" key="3">
    <source>
        <dbReference type="ARBA" id="ARBA00023155"/>
    </source>
</evidence>
<dbReference type="Gene3D" id="1.10.10.60">
    <property type="entry name" value="Homeodomain-like"/>
    <property type="match status" value="1"/>
</dbReference>
<dbReference type="OrthoDB" id="6159439at2759"/>
<dbReference type="GO" id="GO:0005634">
    <property type="term" value="C:nucleus"/>
    <property type="evidence" value="ECO:0007669"/>
    <property type="project" value="UniProtKB-SubCell"/>
</dbReference>